<dbReference type="GO" id="GO:0020037">
    <property type="term" value="F:heme binding"/>
    <property type="evidence" value="ECO:0007669"/>
    <property type="project" value="InterPro"/>
</dbReference>
<dbReference type="AlphaFoldDB" id="A0A401Q9E3"/>
<proteinExistence type="inferred from homology"/>
<dbReference type="InterPro" id="IPR002401">
    <property type="entry name" value="Cyt_P450_E_grp-I"/>
</dbReference>
<dbReference type="Pfam" id="PF00067">
    <property type="entry name" value="p450"/>
    <property type="match status" value="1"/>
</dbReference>
<name>A0A401Q9E3_SCYTO</name>
<evidence type="ECO:0000313" key="3">
    <source>
        <dbReference type="Proteomes" id="UP000288216"/>
    </source>
</evidence>
<dbReference type="InterPro" id="IPR036396">
    <property type="entry name" value="Cyt_P450_sf"/>
</dbReference>
<dbReference type="EMBL" id="BFAA01019220">
    <property type="protein sequence ID" value="GCB82003.1"/>
    <property type="molecule type" value="Genomic_DNA"/>
</dbReference>
<keyword evidence="3" id="KW-1185">Reference proteome</keyword>
<sequence length="77" mass="8670">MAEQEGEYDNGLMLDNFITFFIAGQETTANLIAFAIMELTRQPEITAKLQAEVDEVVGMKRDVTAEDIGRLQYLNQV</sequence>
<comment type="caution">
    <text evidence="2">The sequence shown here is derived from an EMBL/GenBank/DDBJ whole genome shotgun (WGS) entry which is preliminary data.</text>
</comment>
<gene>
    <name evidence="2" type="ORF">scyTo_0021503</name>
</gene>
<dbReference type="GO" id="GO:0006707">
    <property type="term" value="P:cholesterol catabolic process"/>
    <property type="evidence" value="ECO:0007669"/>
    <property type="project" value="InterPro"/>
</dbReference>
<organism evidence="2 3">
    <name type="scientific">Scyliorhinus torazame</name>
    <name type="common">Cloudy catshark</name>
    <name type="synonym">Catulus torazame</name>
    <dbReference type="NCBI Taxonomy" id="75743"/>
    <lineage>
        <taxon>Eukaryota</taxon>
        <taxon>Metazoa</taxon>
        <taxon>Chordata</taxon>
        <taxon>Craniata</taxon>
        <taxon>Vertebrata</taxon>
        <taxon>Chondrichthyes</taxon>
        <taxon>Elasmobranchii</taxon>
        <taxon>Galeomorphii</taxon>
        <taxon>Galeoidea</taxon>
        <taxon>Carcharhiniformes</taxon>
        <taxon>Scyliorhinidae</taxon>
        <taxon>Scyliorhinus</taxon>
    </lineage>
</organism>
<dbReference type="PANTHER" id="PTHR24293:SF0">
    <property type="entry name" value="CYP46A1 PROTEIN-RELATED"/>
    <property type="match status" value="1"/>
</dbReference>
<comment type="similarity">
    <text evidence="1">Belongs to the cytochrome P450 family.</text>
</comment>
<dbReference type="Proteomes" id="UP000288216">
    <property type="component" value="Unassembled WGS sequence"/>
</dbReference>
<reference evidence="2 3" key="1">
    <citation type="journal article" date="2018" name="Nat. Ecol. Evol.">
        <title>Shark genomes provide insights into elasmobranch evolution and the origin of vertebrates.</title>
        <authorList>
            <person name="Hara Y"/>
            <person name="Yamaguchi K"/>
            <person name="Onimaru K"/>
            <person name="Kadota M"/>
            <person name="Koyanagi M"/>
            <person name="Keeley SD"/>
            <person name="Tatsumi K"/>
            <person name="Tanaka K"/>
            <person name="Motone F"/>
            <person name="Kageyama Y"/>
            <person name="Nozu R"/>
            <person name="Adachi N"/>
            <person name="Nishimura O"/>
            <person name="Nakagawa R"/>
            <person name="Tanegashima C"/>
            <person name="Kiyatake I"/>
            <person name="Matsumoto R"/>
            <person name="Murakumo K"/>
            <person name="Nishida K"/>
            <person name="Terakita A"/>
            <person name="Kuratani S"/>
            <person name="Sato K"/>
            <person name="Hyodo S Kuraku.S."/>
        </authorList>
    </citation>
    <scope>NUCLEOTIDE SEQUENCE [LARGE SCALE GENOMIC DNA]</scope>
</reference>
<dbReference type="OrthoDB" id="1470350at2759"/>
<evidence type="ECO:0000256" key="1">
    <source>
        <dbReference type="ARBA" id="ARBA00010617"/>
    </source>
</evidence>
<accession>A0A401Q9E3</accession>
<dbReference type="GO" id="GO:0033781">
    <property type="term" value="F:cholesterol 24-hydroxylase activity"/>
    <property type="evidence" value="ECO:0007669"/>
    <property type="project" value="InterPro"/>
</dbReference>
<dbReference type="GO" id="GO:0005506">
    <property type="term" value="F:iron ion binding"/>
    <property type="evidence" value="ECO:0007669"/>
    <property type="project" value="InterPro"/>
</dbReference>
<dbReference type="SUPFAM" id="SSF48264">
    <property type="entry name" value="Cytochrome P450"/>
    <property type="match status" value="1"/>
</dbReference>
<dbReference type="STRING" id="75743.A0A401Q9E3"/>
<dbReference type="InterPro" id="IPR039983">
    <property type="entry name" value="CYP46A1"/>
</dbReference>
<protein>
    <recommendedName>
        <fullName evidence="4">Cytochrome P450</fullName>
    </recommendedName>
</protein>
<dbReference type="PANTHER" id="PTHR24293">
    <property type="entry name" value="CYTOCHROME P450 FAMILY 46 SUBFAMILY A"/>
    <property type="match status" value="1"/>
</dbReference>
<evidence type="ECO:0000313" key="2">
    <source>
        <dbReference type="EMBL" id="GCB82003.1"/>
    </source>
</evidence>
<dbReference type="PRINTS" id="PR00463">
    <property type="entry name" value="EP450I"/>
</dbReference>
<dbReference type="Gene3D" id="1.10.630.10">
    <property type="entry name" value="Cytochrome P450"/>
    <property type="match status" value="1"/>
</dbReference>
<dbReference type="InterPro" id="IPR001128">
    <property type="entry name" value="Cyt_P450"/>
</dbReference>
<evidence type="ECO:0008006" key="4">
    <source>
        <dbReference type="Google" id="ProtNLM"/>
    </source>
</evidence>